<reference evidence="2" key="1">
    <citation type="submission" date="2015-08" db="EMBL/GenBank/DDBJ databases">
        <title>Complete DNA Sequence of Pseudomonas syringae pv. actinidiae, the Causal Agent of Kiwifruit Canker Disease.</title>
        <authorList>
            <person name="Rikkerink E.H.A."/>
            <person name="Fineran P.C."/>
        </authorList>
    </citation>
    <scope>NUCLEOTIDE SEQUENCE</scope>
    <source>
        <strain evidence="2">SkMP5</strain>
    </source>
</reference>
<evidence type="ECO:0000256" key="1">
    <source>
        <dbReference type="SAM" id="SignalP"/>
    </source>
</evidence>
<gene>
    <name evidence="2" type="ORF">MBSD_n2785</name>
</gene>
<organism evidence="2">
    <name type="scientific">Mizugakiibacter sediminis</name>
    <dbReference type="NCBI Taxonomy" id="1475481"/>
    <lineage>
        <taxon>Bacteria</taxon>
        <taxon>Pseudomonadati</taxon>
        <taxon>Pseudomonadota</taxon>
        <taxon>Gammaproteobacteria</taxon>
        <taxon>Lysobacterales</taxon>
        <taxon>Rhodanobacteraceae</taxon>
        <taxon>Mizugakiibacter</taxon>
    </lineage>
</organism>
<keyword evidence="1" id="KW-0732">Signal</keyword>
<accession>A0A0K8QR91</accession>
<evidence type="ECO:0000313" key="2">
    <source>
        <dbReference type="EMBL" id="GAP67459.1"/>
    </source>
</evidence>
<dbReference type="AlphaFoldDB" id="A0A0K8QR91"/>
<dbReference type="OrthoDB" id="6675128at2"/>
<dbReference type="EMBL" id="DF970277">
    <property type="protein sequence ID" value="GAP67459.1"/>
    <property type="molecule type" value="Genomic_DNA"/>
</dbReference>
<name>A0A0K8QR91_9GAMM</name>
<protein>
    <submittedName>
        <fullName evidence="2">Uncharacterized protein</fullName>
    </submittedName>
</protein>
<evidence type="ECO:0000313" key="3">
    <source>
        <dbReference type="Proteomes" id="UP000253740"/>
    </source>
</evidence>
<proteinExistence type="predicted"/>
<keyword evidence="3" id="KW-1185">Reference proteome</keyword>
<dbReference type="RefSeq" id="WP_062538006.1">
    <property type="nucleotide sequence ID" value="NZ_DF970277.1"/>
</dbReference>
<feature type="chain" id="PRO_5005515288" evidence="1">
    <location>
        <begin position="20"/>
        <end position="297"/>
    </location>
</feature>
<dbReference type="STRING" id="1475481.GCA_000953855_02835"/>
<feature type="signal peptide" evidence="1">
    <location>
        <begin position="1"/>
        <end position="19"/>
    </location>
</feature>
<sequence>MRRFLCAALLLGLGASAHAGEALVFDAFASSDADHAEVLKLGAGWLPAWRDADHYAGIEAQHARFGGPGWHDDAWRLYGRFAGDAGGAWKWNARIGSDGDSALGSASLYSDAGGEHREAFVERDLVETRSGAERGLYYTYAGVTRDFAVAPRFTLVGLAAVQDFTGSNLRTVLRGRAIWVASERYGVSLQLRTRYFHDSTPREFDYFSPRWFGEAVPTVNVQRFVHGWRLRAAAGYGRQWVAGAGADPARLAELAAVSPEGARGWRLRLTAGYSNTPINATYTYAYRYLDLAAVCSF</sequence>
<dbReference type="Proteomes" id="UP000253740">
    <property type="component" value="Unassembled WGS sequence"/>
</dbReference>